<dbReference type="PIRSF" id="PIRSF006060">
    <property type="entry name" value="AA_transporter"/>
    <property type="match status" value="1"/>
</dbReference>
<feature type="transmembrane region" description="Helical" evidence="5">
    <location>
        <begin position="160"/>
        <end position="183"/>
    </location>
</feature>
<evidence type="ECO:0000256" key="2">
    <source>
        <dbReference type="ARBA" id="ARBA00022692"/>
    </source>
</evidence>
<comment type="subcellular location">
    <subcellularLocation>
        <location evidence="1">Membrane</location>
        <topology evidence="1">Multi-pass membrane protein</topology>
    </subcellularLocation>
</comment>
<keyword evidence="3 5" id="KW-1133">Transmembrane helix</keyword>
<feature type="transmembrane region" description="Helical" evidence="5">
    <location>
        <begin position="27"/>
        <end position="47"/>
    </location>
</feature>
<reference evidence="8" key="1">
    <citation type="journal article" date="2019" name="Int. J. Syst. Evol. Microbiol.">
        <title>The Global Catalogue of Microorganisms (GCM) 10K type strain sequencing project: providing services to taxonomists for standard genome sequencing and annotation.</title>
        <authorList>
            <consortium name="The Broad Institute Genomics Platform"/>
            <consortium name="The Broad Institute Genome Sequencing Center for Infectious Disease"/>
            <person name="Wu L."/>
            <person name="Ma J."/>
        </authorList>
    </citation>
    <scope>NUCLEOTIDE SEQUENCE [LARGE SCALE GENOMIC DNA]</scope>
    <source>
        <strain evidence="8">CGMCC 1.13574</strain>
    </source>
</reference>
<sequence length="457" mass="50463">MAQLDMQSGTNFGYKQELKRTLTFKDLVIFGLITMLPIAPTQVYGMIAPSSFGMAPLVYLVGIVAMLFTALSYSKMSREFPFAGSVYSFVQRGLNPHIGFVTGWLIIIDYILVPALLYSFASIWIAGVFPAVPTLVWVLIFLLVNTYINVRGVSLAAKTNILFLIVELFVVLLFIWFAIKYVFLDGGGVGGFSVDPLYQPGKVDLGFLATATSIAVLGFLGFDSISTLSEEVKSPQKTVGRATITALVLIGVLFIVQSFLAALVQPDYSNLHPDLAFFDITRIVGGDFLYYIWIMVGVAAVGIANALTVQAAVSRVLYSMGRDKLLPFSNFLGRIHPKFQTPANATCFVALLSIVIAVSVEVKTLIMYVNFGALTSFMVLHLAVIYHFFFRKKERGWKAILSYLLFPLIGFGILLFVWLGFDAMTYALGFSWVVIGVIIGYFKSNRYKEVPPALRDV</sequence>
<evidence type="ECO:0000259" key="6">
    <source>
        <dbReference type="Pfam" id="PF00324"/>
    </source>
</evidence>
<dbReference type="InterPro" id="IPR004841">
    <property type="entry name" value="AA-permease/SLC12A_dom"/>
</dbReference>
<feature type="transmembrane region" description="Helical" evidence="5">
    <location>
        <begin position="288"/>
        <end position="318"/>
    </location>
</feature>
<dbReference type="Gene3D" id="1.20.1740.10">
    <property type="entry name" value="Amino acid/polyamine transporter I"/>
    <property type="match status" value="1"/>
</dbReference>
<feature type="transmembrane region" description="Helical" evidence="5">
    <location>
        <begin position="53"/>
        <end position="73"/>
    </location>
</feature>
<feature type="transmembrane region" description="Helical" evidence="5">
    <location>
        <begin position="339"/>
        <end position="360"/>
    </location>
</feature>
<feature type="transmembrane region" description="Helical" evidence="5">
    <location>
        <begin position="400"/>
        <end position="419"/>
    </location>
</feature>
<protein>
    <submittedName>
        <fullName evidence="7">APC family permease</fullName>
    </submittedName>
</protein>
<evidence type="ECO:0000313" key="8">
    <source>
        <dbReference type="Proteomes" id="UP001597343"/>
    </source>
</evidence>
<feature type="transmembrane region" description="Helical" evidence="5">
    <location>
        <begin position="203"/>
        <end position="222"/>
    </location>
</feature>
<keyword evidence="2 5" id="KW-0812">Transmembrane</keyword>
<feature type="transmembrane region" description="Helical" evidence="5">
    <location>
        <begin position="243"/>
        <end position="264"/>
    </location>
</feature>
<feature type="transmembrane region" description="Helical" evidence="5">
    <location>
        <begin position="94"/>
        <end position="117"/>
    </location>
</feature>
<evidence type="ECO:0000256" key="3">
    <source>
        <dbReference type="ARBA" id="ARBA00022989"/>
    </source>
</evidence>
<keyword evidence="8" id="KW-1185">Reference proteome</keyword>
<dbReference type="PANTHER" id="PTHR42770">
    <property type="entry name" value="AMINO ACID TRANSPORTER-RELATED"/>
    <property type="match status" value="1"/>
</dbReference>
<evidence type="ECO:0000256" key="1">
    <source>
        <dbReference type="ARBA" id="ARBA00004141"/>
    </source>
</evidence>
<comment type="caution">
    <text evidence="7">The sequence shown here is derived from an EMBL/GenBank/DDBJ whole genome shotgun (WGS) entry which is preliminary data.</text>
</comment>
<name>A0ABW4ZZV0_9BACL</name>
<keyword evidence="4 5" id="KW-0472">Membrane</keyword>
<dbReference type="EMBL" id="JBHUIO010000009">
    <property type="protein sequence ID" value="MFD2171318.1"/>
    <property type="molecule type" value="Genomic_DNA"/>
</dbReference>
<proteinExistence type="predicted"/>
<evidence type="ECO:0000256" key="5">
    <source>
        <dbReference type="SAM" id="Phobius"/>
    </source>
</evidence>
<organism evidence="7 8">
    <name type="scientific">Tumebacillus lipolyticus</name>
    <dbReference type="NCBI Taxonomy" id="1280370"/>
    <lineage>
        <taxon>Bacteria</taxon>
        <taxon>Bacillati</taxon>
        <taxon>Bacillota</taxon>
        <taxon>Bacilli</taxon>
        <taxon>Bacillales</taxon>
        <taxon>Alicyclobacillaceae</taxon>
        <taxon>Tumebacillus</taxon>
    </lineage>
</organism>
<feature type="transmembrane region" description="Helical" evidence="5">
    <location>
        <begin position="366"/>
        <end position="388"/>
    </location>
</feature>
<evidence type="ECO:0000313" key="7">
    <source>
        <dbReference type="EMBL" id="MFD2171318.1"/>
    </source>
</evidence>
<feature type="domain" description="Amino acid permease/ SLC12A" evidence="6">
    <location>
        <begin position="54"/>
        <end position="433"/>
    </location>
</feature>
<dbReference type="Proteomes" id="UP001597343">
    <property type="component" value="Unassembled WGS sequence"/>
</dbReference>
<dbReference type="RefSeq" id="WP_386048020.1">
    <property type="nucleotide sequence ID" value="NZ_JBHUIO010000009.1"/>
</dbReference>
<evidence type="ECO:0000256" key="4">
    <source>
        <dbReference type="ARBA" id="ARBA00023136"/>
    </source>
</evidence>
<dbReference type="PANTHER" id="PTHR42770:SF16">
    <property type="entry name" value="AMINO ACID PERMEASE"/>
    <property type="match status" value="1"/>
</dbReference>
<feature type="transmembrane region" description="Helical" evidence="5">
    <location>
        <begin position="123"/>
        <end position="148"/>
    </location>
</feature>
<dbReference type="InterPro" id="IPR050367">
    <property type="entry name" value="APC_superfamily"/>
</dbReference>
<gene>
    <name evidence="7" type="ORF">ACFSOY_15215</name>
</gene>
<feature type="transmembrane region" description="Helical" evidence="5">
    <location>
        <begin position="425"/>
        <end position="442"/>
    </location>
</feature>
<dbReference type="Pfam" id="PF00324">
    <property type="entry name" value="AA_permease"/>
    <property type="match status" value="1"/>
</dbReference>
<accession>A0ABW4ZZV0</accession>